<proteinExistence type="predicted"/>
<evidence type="ECO:0000256" key="1">
    <source>
        <dbReference type="SAM" id="MobiDB-lite"/>
    </source>
</evidence>
<comment type="caution">
    <text evidence="2">The sequence shown here is derived from an EMBL/GenBank/DDBJ whole genome shotgun (WGS) entry which is preliminary data.</text>
</comment>
<sequence>MTKLHPHLIDDRCHAMTTLTDLRTLLNRATSSIMSRHSTSSSHGANDPAIGHSMDSDIHELQNSISELLSQYRIARRDDTGRLRQSQQANEFQQKSTLSVQN</sequence>
<organism evidence="2 3">
    <name type="scientific">Batrachochytrium salamandrivorans</name>
    <dbReference type="NCBI Taxonomy" id="1357716"/>
    <lineage>
        <taxon>Eukaryota</taxon>
        <taxon>Fungi</taxon>
        <taxon>Fungi incertae sedis</taxon>
        <taxon>Chytridiomycota</taxon>
        <taxon>Chytridiomycota incertae sedis</taxon>
        <taxon>Chytridiomycetes</taxon>
        <taxon>Rhizophydiales</taxon>
        <taxon>Rhizophydiales incertae sedis</taxon>
        <taxon>Batrachochytrium</taxon>
    </lineage>
</organism>
<feature type="compositionally biased region" description="Low complexity" evidence="1">
    <location>
        <begin position="33"/>
        <end position="42"/>
    </location>
</feature>
<feature type="compositionally biased region" description="Polar residues" evidence="1">
    <location>
        <begin position="83"/>
        <end position="102"/>
    </location>
</feature>
<evidence type="ECO:0000313" key="3">
    <source>
        <dbReference type="Proteomes" id="UP001648503"/>
    </source>
</evidence>
<reference evidence="2 3" key="1">
    <citation type="submission" date="2021-02" db="EMBL/GenBank/DDBJ databases">
        <title>Variation within the Batrachochytrium salamandrivorans European outbreak.</title>
        <authorList>
            <person name="Kelly M."/>
            <person name="Pasmans F."/>
            <person name="Shea T.P."/>
            <person name="Munoz J.F."/>
            <person name="Carranza S."/>
            <person name="Cuomo C.A."/>
            <person name="Martel A."/>
        </authorList>
    </citation>
    <scope>NUCLEOTIDE SEQUENCE [LARGE SCALE GENOMIC DNA]</scope>
    <source>
        <strain evidence="2 3">AMFP18/2</strain>
    </source>
</reference>
<dbReference type="EMBL" id="JAFCIX010000114">
    <property type="protein sequence ID" value="KAH6598205.1"/>
    <property type="molecule type" value="Genomic_DNA"/>
</dbReference>
<feature type="region of interest" description="Disordered" evidence="1">
    <location>
        <begin position="33"/>
        <end position="58"/>
    </location>
</feature>
<name>A0ABQ8FJX9_9FUNG</name>
<feature type="region of interest" description="Disordered" evidence="1">
    <location>
        <begin position="79"/>
        <end position="102"/>
    </location>
</feature>
<accession>A0ABQ8FJX9</accession>
<dbReference type="Proteomes" id="UP001648503">
    <property type="component" value="Unassembled WGS sequence"/>
</dbReference>
<protein>
    <submittedName>
        <fullName evidence="2">Uncharacterized protein</fullName>
    </submittedName>
</protein>
<keyword evidence="3" id="KW-1185">Reference proteome</keyword>
<evidence type="ECO:0000313" key="2">
    <source>
        <dbReference type="EMBL" id="KAH6598205.1"/>
    </source>
</evidence>
<gene>
    <name evidence="2" type="ORF">BASA50_003820</name>
</gene>